<dbReference type="InterPro" id="IPR009057">
    <property type="entry name" value="Homeodomain-like_sf"/>
</dbReference>
<feature type="domain" description="HTH tetR-type" evidence="5">
    <location>
        <begin position="20"/>
        <end position="80"/>
    </location>
</feature>
<evidence type="ECO:0000256" key="1">
    <source>
        <dbReference type="ARBA" id="ARBA00023015"/>
    </source>
</evidence>
<sequence length="208" mass="23110">MPNQRKAPYGLSEKREMTRAQNMEKIDAAAWKVFSNLGLDGATVRDIVSESEVSAGSFYNYYRTKEAVFDKLVAQLIERIRLEIAAARDGAKDIETMLCQGYGAFMHMLLSVPGGAEFFERNQHHIRSRLFGSAQIRALLADIEMDVAELGALDRLSESERKLLVSIMFASGTEAIFGALKTRNADIQGLARFLARLLAHGINASHKD</sequence>
<feature type="DNA-binding region" description="H-T-H motif" evidence="4">
    <location>
        <begin position="43"/>
        <end position="62"/>
    </location>
</feature>
<protein>
    <submittedName>
        <fullName evidence="6">AcrR family transcriptional regulator</fullName>
    </submittedName>
</protein>
<evidence type="ECO:0000256" key="3">
    <source>
        <dbReference type="ARBA" id="ARBA00023163"/>
    </source>
</evidence>
<dbReference type="Proteomes" id="UP000548867">
    <property type="component" value="Unassembled WGS sequence"/>
</dbReference>
<evidence type="ECO:0000256" key="4">
    <source>
        <dbReference type="PROSITE-ProRule" id="PRU00335"/>
    </source>
</evidence>
<dbReference type="GO" id="GO:0000976">
    <property type="term" value="F:transcription cis-regulatory region binding"/>
    <property type="evidence" value="ECO:0007669"/>
    <property type="project" value="TreeGrafter"/>
</dbReference>
<dbReference type="SUPFAM" id="SSF46689">
    <property type="entry name" value="Homeodomain-like"/>
    <property type="match status" value="1"/>
</dbReference>
<dbReference type="AlphaFoldDB" id="A0A7W6CCE0"/>
<dbReference type="Gene3D" id="1.10.357.10">
    <property type="entry name" value="Tetracycline Repressor, domain 2"/>
    <property type="match status" value="1"/>
</dbReference>
<evidence type="ECO:0000313" key="6">
    <source>
        <dbReference type="EMBL" id="MBB3953973.1"/>
    </source>
</evidence>
<keyword evidence="2 4" id="KW-0238">DNA-binding</keyword>
<dbReference type="InterPro" id="IPR001647">
    <property type="entry name" value="HTH_TetR"/>
</dbReference>
<dbReference type="PROSITE" id="PS50977">
    <property type="entry name" value="HTH_TETR_2"/>
    <property type="match status" value="1"/>
</dbReference>
<gene>
    <name evidence="6" type="ORF">GGR38_000900</name>
</gene>
<dbReference type="PANTHER" id="PTHR30055">
    <property type="entry name" value="HTH-TYPE TRANSCRIPTIONAL REGULATOR RUTR"/>
    <property type="match status" value="1"/>
</dbReference>
<keyword evidence="1" id="KW-0805">Transcription regulation</keyword>
<dbReference type="PANTHER" id="PTHR30055:SF234">
    <property type="entry name" value="HTH-TYPE TRANSCRIPTIONAL REGULATOR BETI"/>
    <property type="match status" value="1"/>
</dbReference>
<reference evidence="6 7" key="1">
    <citation type="submission" date="2020-08" db="EMBL/GenBank/DDBJ databases">
        <title>Genomic Encyclopedia of Type Strains, Phase IV (KMG-IV): sequencing the most valuable type-strain genomes for metagenomic binning, comparative biology and taxonomic classification.</title>
        <authorList>
            <person name="Goeker M."/>
        </authorList>
    </citation>
    <scope>NUCLEOTIDE SEQUENCE [LARGE SCALE GENOMIC DNA]</scope>
    <source>
        <strain evidence="6 7">DSM 27057</strain>
    </source>
</reference>
<dbReference type="RefSeq" id="WP_183623122.1">
    <property type="nucleotide sequence ID" value="NZ_JACIDX010000003.1"/>
</dbReference>
<dbReference type="InterPro" id="IPR050109">
    <property type="entry name" value="HTH-type_TetR-like_transc_reg"/>
</dbReference>
<dbReference type="Pfam" id="PF00440">
    <property type="entry name" value="TetR_N"/>
    <property type="match status" value="1"/>
</dbReference>
<keyword evidence="3" id="KW-0804">Transcription</keyword>
<keyword evidence="7" id="KW-1185">Reference proteome</keyword>
<evidence type="ECO:0000256" key="2">
    <source>
        <dbReference type="ARBA" id="ARBA00023125"/>
    </source>
</evidence>
<proteinExistence type="predicted"/>
<evidence type="ECO:0000259" key="5">
    <source>
        <dbReference type="PROSITE" id="PS50977"/>
    </source>
</evidence>
<dbReference type="EMBL" id="JACIDX010000003">
    <property type="protein sequence ID" value="MBB3953973.1"/>
    <property type="molecule type" value="Genomic_DNA"/>
</dbReference>
<name>A0A7W6CCE0_9SPHN</name>
<organism evidence="6 7">
    <name type="scientific">Novosphingobium sediminicola</name>
    <dbReference type="NCBI Taxonomy" id="563162"/>
    <lineage>
        <taxon>Bacteria</taxon>
        <taxon>Pseudomonadati</taxon>
        <taxon>Pseudomonadota</taxon>
        <taxon>Alphaproteobacteria</taxon>
        <taxon>Sphingomonadales</taxon>
        <taxon>Sphingomonadaceae</taxon>
        <taxon>Novosphingobium</taxon>
    </lineage>
</organism>
<accession>A0A7W6CCE0</accession>
<comment type="caution">
    <text evidence="6">The sequence shown here is derived from an EMBL/GenBank/DDBJ whole genome shotgun (WGS) entry which is preliminary data.</text>
</comment>
<evidence type="ECO:0000313" key="7">
    <source>
        <dbReference type="Proteomes" id="UP000548867"/>
    </source>
</evidence>
<dbReference type="GO" id="GO:0003700">
    <property type="term" value="F:DNA-binding transcription factor activity"/>
    <property type="evidence" value="ECO:0007669"/>
    <property type="project" value="TreeGrafter"/>
</dbReference>